<dbReference type="Pfam" id="PF01547">
    <property type="entry name" value="SBP_bac_1"/>
    <property type="match status" value="1"/>
</dbReference>
<dbReference type="GO" id="GO:0015768">
    <property type="term" value="P:maltose transport"/>
    <property type="evidence" value="ECO:0007669"/>
    <property type="project" value="TreeGrafter"/>
</dbReference>
<accession>A0A0U2VVX8</accession>
<gene>
    <name evidence="6" type="ORF">IJ22_32780</name>
</gene>
<dbReference type="GO" id="GO:0055052">
    <property type="term" value="C:ATP-binding cassette (ABC) transporter complex, substrate-binding subunit-containing"/>
    <property type="evidence" value="ECO:0007669"/>
    <property type="project" value="TreeGrafter"/>
</dbReference>
<dbReference type="OrthoDB" id="9808332at2"/>
<dbReference type="GO" id="GO:1901982">
    <property type="term" value="F:maltose binding"/>
    <property type="evidence" value="ECO:0007669"/>
    <property type="project" value="TreeGrafter"/>
</dbReference>
<comment type="similarity">
    <text evidence="1">Belongs to the bacterial solute-binding protein 1 family.</text>
</comment>
<dbReference type="PANTHER" id="PTHR30061">
    <property type="entry name" value="MALTOSE-BINDING PERIPLASMIC PROTEIN"/>
    <property type="match status" value="1"/>
</dbReference>
<dbReference type="InterPro" id="IPR006059">
    <property type="entry name" value="SBP"/>
</dbReference>
<organism evidence="6 7">
    <name type="scientific">Paenibacillus naphthalenovorans</name>
    <dbReference type="NCBI Taxonomy" id="162209"/>
    <lineage>
        <taxon>Bacteria</taxon>
        <taxon>Bacillati</taxon>
        <taxon>Bacillota</taxon>
        <taxon>Bacilli</taxon>
        <taxon>Bacillales</taxon>
        <taxon>Paenibacillaceae</taxon>
        <taxon>Paenibacillus</taxon>
    </lineage>
</organism>
<reference evidence="7" key="1">
    <citation type="submission" date="2015-12" db="EMBL/GenBank/DDBJ databases">
        <title>Complete genome sequences of two moderately thermophilic Paenibacillus species.</title>
        <authorList>
            <person name="Butler R.III."/>
            <person name="Wang J."/>
            <person name="Stark B.C."/>
            <person name="Pombert J.-F."/>
        </authorList>
    </citation>
    <scope>NUCLEOTIDE SEQUENCE [LARGE SCALE GENOMIC DNA]</scope>
    <source>
        <strain evidence="7">32O-Y</strain>
    </source>
</reference>
<evidence type="ECO:0000256" key="2">
    <source>
        <dbReference type="ARBA" id="ARBA00022448"/>
    </source>
</evidence>
<feature type="signal peptide" evidence="5">
    <location>
        <begin position="1"/>
        <end position="21"/>
    </location>
</feature>
<evidence type="ECO:0000313" key="7">
    <source>
        <dbReference type="Proteomes" id="UP000061660"/>
    </source>
</evidence>
<keyword evidence="3 5" id="KW-0732">Signal</keyword>
<dbReference type="EMBL" id="CP013652">
    <property type="protein sequence ID" value="ALS23639.1"/>
    <property type="molecule type" value="Genomic_DNA"/>
</dbReference>
<dbReference type="STRING" id="162209.IJ22_32780"/>
<feature type="chain" id="PRO_5038850140" evidence="5">
    <location>
        <begin position="22"/>
        <end position="440"/>
    </location>
</feature>
<keyword evidence="2" id="KW-0813">Transport</keyword>
<evidence type="ECO:0000256" key="5">
    <source>
        <dbReference type="SAM" id="SignalP"/>
    </source>
</evidence>
<sequence length="440" mass="48080" precursor="true">MKLWKKSLVFGLVMTSMITLSACGGAQDNGSSSNPSGSDNQSSAANEGNKAEKVKIVFAQGNDQTPATKKLIDAFHAKHPNIEVELRDFPNNSTQMHDQYVTILGGQSSEIDVMNLDVVWPAEFAQAGFLLPLDRFIQEDKIDLSNYLQGGIDAGYFAGQQWALPRYNNAGLLYYRKDLVKSPPKTWDELIQQANELKGQGGTKYGYVYQAKQYEGLVVNFTELAAAYGGQVYDDKGNVSINSANTIKGLNKLIEISKSGFVPTDIKTFTELETRNAFIEGAAVFARHWPALYAQAIDPKVSKIADKVGIAPLPAGDVKSAAALGGWFAAINKYSKHPREAWEFLKFMVGPEGQKIIAIDSTQTPTYLPLFDDPDVQKASPLFANREFVEGLSAAVPRPITPLYAKISDIIQVEVSKAIAGEQTAEQAVQNMEQKIKAAK</sequence>
<dbReference type="RefSeq" id="WP_062409527.1">
    <property type="nucleotide sequence ID" value="NZ_CP013652.1"/>
</dbReference>
<evidence type="ECO:0000256" key="1">
    <source>
        <dbReference type="ARBA" id="ARBA00008520"/>
    </source>
</evidence>
<evidence type="ECO:0000313" key="6">
    <source>
        <dbReference type="EMBL" id="ALS23639.1"/>
    </source>
</evidence>
<dbReference type="AlphaFoldDB" id="A0A0U2VVX8"/>
<dbReference type="Proteomes" id="UP000061660">
    <property type="component" value="Chromosome"/>
</dbReference>
<dbReference type="PANTHER" id="PTHR30061:SF50">
    <property type="entry name" value="MALTOSE_MALTODEXTRIN-BINDING PERIPLASMIC PROTEIN"/>
    <property type="match status" value="1"/>
</dbReference>
<dbReference type="GO" id="GO:0042956">
    <property type="term" value="P:maltodextrin transmembrane transport"/>
    <property type="evidence" value="ECO:0007669"/>
    <property type="project" value="TreeGrafter"/>
</dbReference>
<evidence type="ECO:0000256" key="4">
    <source>
        <dbReference type="SAM" id="MobiDB-lite"/>
    </source>
</evidence>
<proteinExistence type="inferred from homology"/>
<dbReference type="PATRIC" id="fig|162209.4.peg.3503"/>
<dbReference type="PROSITE" id="PS51257">
    <property type="entry name" value="PROKAR_LIPOPROTEIN"/>
    <property type="match status" value="1"/>
</dbReference>
<feature type="compositionally biased region" description="Low complexity" evidence="4">
    <location>
        <begin position="28"/>
        <end position="43"/>
    </location>
</feature>
<protein>
    <submittedName>
        <fullName evidence="6">Putative ABC transporter-binding protein</fullName>
    </submittedName>
</protein>
<feature type="region of interest" description="Disordered" evidence="4">
    <location>
        <begin position="25"/>
        <end position="46"/>
    </location>
</feature>
<name>A0A0U2VVX8_9BACL</name>
<dbReference type="CDD" id="cd14750">
    <property type="entry name" value="PBP2_TMBP"/>
    <property type="match status" value="1"/>
</dbReference>
<dbReference type="KEGG" id="pnp:IJ22_32780"/>
<dbReference type="SUPFAM" id="SSF53850">
    <property type="entry name" value="Periplasmic binding protein-like II"/>
    <property type="match status" value="1"/>
</dbReference>
<reference evidence="6 7" key="2">
    <citation type="journal article" date="2016" name="Genome Announc.">
        <title>Complete Genome Sequences of Two Interactive Moderate Thermophiles, Paenibacillus napthalenovorans 32O-Y and Paenibacillus sp. 32O-W.</title>
        <authorList>
            <person name="Butler R.R.III."/>
            <person name="Wang J."/>
            <person name="Stark B.C."/>
            <person name="Pombert J.F."/>
        </authorList>
    </citation>
    <scope>NUCLEOTIDE SEQUENCE [LARGE SCALE GENOMIC DNA]</scope>
    <source>
        <strain evidence="6 7">32O-Y</strain>
    </source>
</reference>
<dbReference type="Gene3D" id="3.40.190.10">
    <property type="entry name" value="Periplasmic binding protein-like II"/>
    <property type="match status" value="2"/>
</dbReference>
<keyword evidence="7" id="KW-1185">Reference proteome</keyword>
<evidence type="ECO:0000256" key="3">
    <source>
        <dbReference type="ARBA" id="ARBA00022729"/>
    </source>
</evidence>